<comment type="caution">
    <text evidence="1">The sequence shown here is derived from an EMBL/GenBank/DDBJ whole genome shotgun (WGS) entry which is preliminary data.</text>
</comment>
<name>A0ABP9FLX2_9ACTN</name>
<accession>A0ABP9FLX2</accession>
<dbReference type="Proteomes" id="UP001501521">
    <property type="component" value="Unassembled WGS sequence"/>
</dbReference>
<keyword evidence="2" id="KW-1185">Reference proteome</keyword>
<protein>
    <submittedName>
        <fullName evidence="1">Uncharacterized protein</fullName>
    </submittedName>
</protein>
<proteinExistence type="predicted"/>
<reference evidence="2" key="1">
    <citation type="journal article" date="2019" name="Int. J. Syst. Evol. Microbiol.">
        <title>The Global Catalogue of Microorganisms (GCM) 10K type strain sequencing project: providing services to taxonomists for standard genome sequencing and annotation.</title>
        <authorList>
            <consortium name="The Broad Institute Genomics Platform"/>
            <consortium name="The Broad Institute Genome Sequencing Center for Infectious Disease"/>
            <person name="Wu L."/>
            <person name="Ma J."/>
        </authorList>
    </citation>
    <scope>NUCLEOTIDE SEQUENCE [LARGE SCALE GENOMIC DNA]</scope>
    <source>
        <strain evidence="2">JCM 19125</strain>
    </source>
</reference>
<gene>
    <name evidence="1" type="ORF">GCM10025789_29810</name>
</gene>
<evidence type="ECO:0000313" key="1">
    <source>
        <dbReference type="EMBL" id="GAA4908255.1"/>
    </source>
</evidence>
<dbReference type="EMBL" id="BAABLV010000044">
    <property type="protein sequence ID" value="GAA4908255.1"/>
    <property type="molecule type" value="Genomic_DNA"/>
</dbReference>
<organism evidence="1 2">
    <name type="scientific">Tessaracoccus lubricantis</name>
    <dbReference type="NCBI Taxonomy" id="545543"/>
    <lineage>
        <taxon>Bacteria</taxon>
        <taxon>Bacillati</taxon>
        <taxon>Actinomycetota</taxon>
        <taxon>Actinomycetes</taxon>
        <taxon>Propionibacteriales</taxon>
        <taxon>Propionibacteriaceae</taxon>
        <taxon>Tessaracoccus</taxon>
    </lineage>
</organism>
<sequence length="431" mass="46406">MSLELTGVASEHFETRPRADGFEMSGDGRLRHLSVEFGDGWTLLDDTVDDAGAELRHTSGVTGSVRLSSGPRLRLQVNLTSEIDDTVTVPGPLLRVVGEQDPICWLAEASGEIVLPSEHGPGLLTQRRGLCSDGPEPGTAYLLEAEPLLRPKSILSSAWTYEALEGDILDMPLEPSWFPFDRYPGVGHGVELSVPDGLVVADESVRVTDTDGEFELYPPPGLSTVGVWGPGGRTLLEIGSHLDPAQLREKLAAERLVDDAWAYVAVRHMMESWTPDDLVDRVDFVLGQVLEKPTAWGAVAAHLATQLGLPLEQEAQEAATQVLSRGRVDEVIVLTMHGMVPIDLAGGAWPVGNFRELGIEAMSRIGYGRVRSAGAPMRGRDVAVAKLFAAGLGETEQGLRASSCAMMAEHRLLCWLSAQQSPVDLAWLSVG</sequence>
<evidence type="ECO:0000313" key="2">
    <source>
        <dbReference type="Proteomes" id="UP001501521"/>
    </source>
</evidence>
<dbReference type="RefSeq" id="WP_345584288.1">
    <property type="nucleotide sequence ID" value="NZ_BAABLV010000044.1"/>
</dbReference>